<organism evidence="2 3">
    <name type="scientific">Aphis craccivora</name>
    <name type="common">Cowpea aphid</name>
    <dbReference type="NCBI Taxonomy" id="307492"/>
    <lineage>
        <taxon>Eukaryota</taxon>
        <taxon>Metazoa</taxon>
        <taxon>Ecdysozoa</taxon>
        <taxon>Arthropoda</taxon>
        <taxon>Hexapoda</taxon>
        <taxon>Insecta</taxon>
        <taxon>Pterygota</taxon>
        <taxon>Neoptera</taxon>
        <taxon>Paraneoptera</taxon>
        <taxon>Hemiptera</taxon>
        <taxon>Sternorrhyncha</taxon>
        <taxon>Aphidomorpha</taxon>
        <taxon>Aphidoidea</taxon>
        <taxon>Aphididae</taxon>
        <taxon>Aphidini</taxon>
        <taxon>Aphis</taxon>
        <taxon>Aphis</taxon>
    </lineage>
</organism>
<evidence type="ECO:0000313" key="2">
    <source>
        <dbReference type="EMBL" id="KAF0752486.1"/>
    </source>
</evidence>
<evidence type="ECO:0000259" key="1">
    <source>
        <dbReference type="Pfam" id="PF21788"/>
    </source>
</evidence>
<accession>A0A6G0YBB8</accession>
<feature type="non-terminal residue" evidence="2">
    <location>
        <position position="277"/>
    </location>
</feature>
<proteinExistence type="predicted"/>
<dbReference type="Proteomes" id="UP000478052">
    <property type="component" value="Unassembled WGS sequence"/>
</dbReference>
<dbReference type="EMBL" id="VUJU01005033">
    <property type="protein sequence ID" value="KAF0752486.1"/>
    <property type="molecule type" value="Genomic_DNA"/>
</dbReference>
<evidence type="ECO:0000313" key="3">
    <source>
        <dbReference type="Proteomes" id="UP000478052"/>
    </source>
</evidence>
<sequence length="277" mass="31615">MVHFHGFVSDSALTNRKVWSELGISGKLEGSHSYIEHFKDSNRKFFAFSDTSQLIKNVRNRLYNKRELLVDPMEKPVEWNYFRILHEYDKTISNSKLNLCPKVTENHLNLGNSSLKMRVRLAVQVLSNSMAVGLEMLKKSKVPGLENCDSTINFCIKFNEMFDALNRKVPFQGVHPNTNDYKKLFGIIRQASGANDHPGTPTFLQLYKLLSIYSLLKPPKFGNCTIEPSDDAKPLITISEIKQIFNNKNNPSALDLIKKKMDGLVEDEAELTNFKSK</sequence>
<name>A0A6G0YBB8_APHCR</name>
<gene>
    <name evidence="2" type="ORF">FWK35_00014887</name>
</gene>
<comment type="caution">
    <text evidence="2">The sequence shown here is derived from an EMBL/GenBank/DDBJ whole genome shotgun (WGS) entry which is preliminary data.</text>
</comment>
<feature type="domain" description="Transposable element P transposase-like GTP-binding insertion" evidence="1">
    <location>
        <begin position="53"/>
        <end position="172"/>
    </location>
</feature>
<protein>
    <recommendedName>
        <fullName evidence="1">Transposable element P transposase-like GTP-binding insertion domain-containing protein</fullName>
    </recommendedName>
</protein>
<dbReference type="InterPro" id="IPR048366">
    <property type="entry name" value="TNP-like_GBD"/>
</dbReference>
<dbReference type="Pfam" id="PF21788">
    <property type="entry name" value="TNP-like_GBD"/>
    <property type="match status" value="1"/>
</dbReference>
<keyword evidence="3" id="KW-1185">Reference proteome</keyword>
<reference evidence="2 3" key="1">
    <citation type="submission" date="2019-08" db="EMBL/GenBank/DDBJ databases">
        <title>Whole genome of Aphis craccivora.</title>
        <authorList>
            <person name="Voronova N.V."/>
            <person name="Shulinski R.S."/>
            <person name="Bandarenka Y.V."/>
            <person name="Zhorov D.G."/>
            <person name="Warner D."/>
        </authorList>
    </citation>
    <scope>NUCLEOTIDE SEQUENCE [LARGE SCALE GENOMIC DNA]</scope>
    <source>
        <strain evidence="2">180601</strain>
        <tissue evidence="2">Whole Body</tissue>
    </source>
</reference>
<dbReference type="OrthoDB" id="7698657at2759"/>
<dbReference type="AlphaFoldDB" id="A0A6G0YBB8"/>